<feature type="binding site" evidence="8">
    <location>
        <position position="250"/>
    </location>
    <ligand>
        <name>Mg(2+)</name>
        <dbReference type="ChEBI" id="CHEBI:18420"/>
    </ligand>
</feature>
<keyword evidence="7 8" id="KW-0460">Magnesium</keyword>
<keyword evidence="4 8" id="KW-0479">Metal-binding</keyword>
<comment type="catalytic activity">
    <reaction evidence="8">
        <text>L-tyrosyl-[protein] + UTP = O-(5'-uridylyl)-L-tyrosyl-[protein] + diphosphate</text>
        <dbReference type="Rhea" id="RHEA:83887"/>
        <dbReference type="Rhea" id="RHEA-COMP:10136"/>
        <dbReference type="Rhea" id="RHEA-COMP:20238"/>
        <dbReference type="ChEBI" id="CHEBI:33019"/>
        <dbReference type="ChEBI" id="CHEBI:46398"/>
        <dbReference type="ChEBI" id="CHEBI:46858"/>
        <dbReference type="ChEBI" id="CHEBI:90602"/>
    </reaction>
</comment>
<comment type="caution">
    <text evidence="9">The sequence shown here is derived from an EMBL/GenBank/DDBJ whole genome shotgun (WGS) entry which is preliminary data.</text>
</comment>
<keyword evidence="6 8" id="KW-0067">ATP-binding</keyword>
<reference evidence="9 10" key="1">
    <citation type="submission" date="2024-09" db="EMBL/GenBank/DDBJ databases">
        <authorList>
            <person name="Sun Q."/>
            <person name="Mori K."/>
        </authorList>
    </citation>
    <scope>NUCLEOTIDE SEQUENCE [LARGE SCALE GENOMIC DNA]</scope>
    <source>
        <strain evidence="9 10">CICC 10874</strain>
    </source>
</reference>
<comment type="catalytic activity">
    <reaction evidence="8">
        <text>L-tyrosyl-[protein] + ATP = O-(5'-adenylyl)-L-tyrosyl-[protein] + diphosphate</text>
        <dbReference type="Rhea" id="RHEA:54288"/>
        <dbReference type="Rhea" id="RHEA-COMP:10136"/>
        <dbReference type="Rhea" id="RHEA-COMP:13846"/>
        <dbReference type="ChEBI" id="CHEBI:30616"/>
        <dbReference type="ChEBI" id="CHEBI:33019"/>
        <dbReference type="ChEBI" id="CHEBI:46858"/>
        <dbReference type="ChEBI" id="CHEBI:83624"/>
        <dbReference type="EC" id="2.7.7.108"/>
    </reaction>
</comment>
<feature type="binding site" evidence="8">
    <location>
        <position position="108"/>
    </location>
    <ligand>
        <name>ATP</name>
        <dbReference type="ChEBI" id="CHEBI:30616"/>
    </ligand>
</feature>
<keyword evidence="3 8" id="KW-0548">Nucleotidyltransferase</keyword>
<keyword evidence="8" id="KW-0464">Manganese</keyword>
<comment type="catalytic activity">
    <reaction evidence="8">
        <text>L-histidyl-[protein] + UTP = N(tele)-(5'-uridylyl)-L-histidyl-[protein] + diphosphate</text>
        <dbReference type="Rhea" id="RHEA:83891"/>
        <dbReference type="Rhea" id="RHEA-COMP:9745"/>
        <dbReference type="Rhea" id="RHEA-COMP:20239"/>
        <dbReference type="ChEBI" id="CHEBI:29979"/>
        <dbReference type="ChEBI" id="CHEBI:33019"/>
        <dbReference type="ChEBI" id="CHEBI:46398"/>
        <dbReference type="ChEBI" id="CHEBI:233474"/>
    </reaction>
</comment>
<evidence type="ECO:0000256" key="4">
    <source>
        <dbReference type="ARBA" id="ARBA00022723"/>
    </source>
</evidence>
<dbReference type="Proteomes" id="UP001589793">
    <property type="component" value="Unassembled WGS sequence"/>
</dbReference>
<organism evidence="9 10">
    <name type="scientific">Brachybacterium hainanense</name>
    <dbReference type="NCBI Taxonomy" id="1541174"/>
    <lineage>
        <taxon>Bacteria</taxon>
        <taxon>Bacillati</taxon>
        <taxon>Actinomycetota</taxon>
        <taxon>Actinomycetes</taxon>
        <taxon>Micrococcales</taxon>
        <taxon>Dermabacteraceae</taxon>
        <taxon>Brachybacterium</taxon>
    </lineage>
</organism>
<evidence type="ECO:0000256" key="2">
    <source>
        <dbReference type="ARBA" id="ARBA00022679"/>
    </source>
</evidence>
<keyword evidence="5 8" id="KW-0547">Nucleotide-binding</keyword>
<feature type="binding site" evidence="8">
    <location>
        <position position="88"/>
    </location>
    <ligand>
        <name>ATP</name>
        <dbReference type="ChEBI" id="CHEBI:30616"/>
    </ligand>
</feature>
<feature type="binding site" evidence="8">
    <location>
        <position position="120"/>
    </location>
    <ligand>
        <name>ATP</name>
        <dbReference type="ChEBI" id="CHEBI:30616"/>
    </ligand>
</feature>
<feature type="binding site" evidence="8">
    <location>
        <position position="259"/>
    </location>
    <ligand>
        <name>ATP</name>
        <dbReference type="ChEBI" id="CHEBI:30616"/>
    </ligand>
</feature>
<gene>
    <name evidence="8" type="primary">ydiU</name>
    <name evidence="8" type="synonym">selO</name>
    <name evidence="9" type="ORF">ACFFF6_02345</name>
</gene>
<accession>A0ABV6R8U1</accession>
<feature type="binding site" evidence="8">
    <location>
        <position position="180"/>
    </location>
    <ligand>
        <name>ATP</name>
        <dbReference type="ChEBI" id="CHEBI:30616"/>
    </ligand>
</feature>
<dbReference type="EC" id="2.7.7.108" evidence="8"/>
<dbReference type="Pfam" id="PF02696">
    <property type="entry name" value="SelO"/>
    <property type="match status" value="1"/>
</dbReference>
<dbReference type="EC" id="2.7.7.-" evidence="8"/>
<comment type="catalytic activity">
    <reaction evidence="8">
        <text>L-seryl-[protein] + ATP = 3-O-(5'-adenylyl)-L-seryl-[protein] + diphosphate</text>
        <dbReference type="Rhea" id="RHEA:58120"/>
        <dbReference type="Rhea" id="RHEA-COMP:9863"/>
        <dbReference type="Rhea" id="RHEA-COMP:15073"/>
        <dbReference type="ChEBI" id="CHEBI:29999"/>
        <dbReference type="ChEBI" id="CHEBI:30616"/>
        <dbReference type="ChEBI" id="CHEBI:33019"/>
        <dbReference type="ChEBI" id="CHEBI:142516"/>
        <dbReference type="EC" id="2.7.7.108"/>
    </reaction>
</comment>
<evidence type="ECO:0000256" key="6">
    <source>
        <dbReference type="ARBA" id="ARBA00022840"/>
    </source>
</evidence>
<dbReference type="RefSeq" id="WP_376977857.1">
    <property type="nucleotide sequence ID" value="NZ_JBHLSV010000002.1"/>
</dbReference>
<feature type="binding site" evidence="8">
    <location>
        <position position="85"/>
    </location>
    <ligand>
        <name>ATP</name>
        <dbReference type="ChEBI" id="CHEBI:30616"/>
    </ligand>
</feature>
<feature type="binding site" evidence="8">
    <location>
        <position position="259"/>
    </location>
    <ligand>
        <name>Mg(2+)</name>
        <dbReference type="ChEBI" id="CHEBI:18420"/>
    </ligand>
</feature>
<evidence type="ECO:0000256" key="1">
    <source>
        <dbReference type="ARBA" id="ARBA00009747"/>
    </source>
</evidence>
<dbReference type="PANTHER" id="PTHR32057">
    <property type="entry name" value="PROTEIN ADENYLYLTRANSFERASE SELO, MITOCHONDRIAL"/>
    <property type="match status" value="1"/>
</dbReference>
<dbReference type="NCBIfam" id="NF000658">
    <property type="entry name" value="PRK00029.1"/>
    <property type="match status" value="1"/>
</dbReference>
<evidence type="ECO:0000313" key="9">
    <source>
        <dbReference type="EMBL" id="MFC0672792.1"/>
    </source>
</evidence>
<comment type="cofactor">
    <cofactor evidence="8">
        <name>Mg(2+)</name>
        <dbReference type="ChEBI" id="CHEBI:18420"/>
    </cofactor>
    <cofactor evidence="8">
        <name>Mn(2+)</name>
        <dbReference type="ChEBI" id="CHEBI:29035"/>
    </cofactor>
</comment>
<evidence type="ECO:0000256" key="8">
    <source>
        <dbReference type="HAMAP-Rule" id="MF_00692"/>
    </source>
</evidence>
<protein>
    <recommendedName>
        <fullName evidence="8">Protein nucleotidyltransferase YdiU</fullName>
        <ecNumber evidence="8">2.7.7.-</ecNumber>
    </recommendedName>
    <alternativeName>
        <fullName evidence="8">Protein adenylyltransferase YdiU</fullName>
        <ecNumber evidence="8">2.7.7.108</ecNumber>
    </alternativeName>
    <alternativeName>
        <fullName evidence="8">Protein uridylyltransferase YdiU</fullName>
        <ecNumber evidence="8">2.7.7.-</ecNumber>
    </alternativeName>
</protein>
<evidence type="ECO:0000313" key="10">
    <source>
        <dbReference type="Proteomes" id="UP001589793"/>
    </source>
</evidence>
<feature type="binding site" evidence="8">
    <location>
        <position position="173"/>
    </location>
    <ligand>
        <name>ATP</name>
        <dbReference type="ChEBI" id="CHEBI:30616"/>
    </ligand>
</feature>
<proteinExistence type="inferred from homology"/>
<evidence type="ECO:0000256" key="5">
    <source>
        <dbReference type="ARBA" id="ARBA00022741"/>
    </source>
</evidence>
<dbReference type="PANTHER" id="PTHR32057:SF14">
    <property type="entry name" value="PROTEIN ADENYLYLTRANSFERASE SELO, MITOCHONDRIAL"/>
    <property type="match status" value="1"/>
</dbReference>
<name>A0ABV6R8U1_9MICO</name>
<keyword evidence="10" id="KW-1185">Reference proteome</keyword>
<evidence type="ECO:0000256" key="7">
    <source>
        <dbReference type="ARBA" id="ARBA00022842"/>
    </source>
</evidence>
<dbReference type="EMBL" id="JBHLSV010000002">
    <property type="protein sequence ID" value="MFC0672792.1"/>
    <property type="molecule type" value="Genomic_DNA"/>
</dbReference>
<comment type="catalytic activity">
    <reaction evidence="8">
        <text>L-threonyl-[protein] + ATP = 3-O-(5'-adenylyl)-L-threonyl-[protein] + diphosphate</text>
        <dbReference type="Rhea" id="RHEA:54292"/>
        <dbReference type="Rhea" id="RHEA-COMP:11060"/>
        <dbReference type="Rhea" id="RHEA-COMP:13847"/>
        <dbReference type="ChEBI" id="CHEBI:30013"/>
        <dbReference type="ChEBI" id="CHEBI:30616"/>
        <dbReference type="ChEBI" id="CHEBI:33019"/>
        <dbReference type="ChEBI" id="CHEBI:138113"/>
        <dbReference type="EC" id="2.7.7.108"/>
    </reaction>
</comment>
<dbReference type="HAMAP" id="MF_00692">
    <property type="entry name" value="SelO"/>
    <property type="match status" value="1"/>
</dbReference>
<comment type="function">
    <text evidence="8">Nucleotidyltransferase involved in the post-translational modification of proteins. It can catalyze the addition of adenosine monophosphate (AMP) or uridine monophosphate (UMP) to a protein, resulting in modifications known as AMPylation and UMPylation.</text>
</comment>
<comment type="similarity">
    <text evidence="1 8">Belongs to the SELO family.</text>
</comment>
<feature type="binding site" evidence="8">
    <location>
        <position position="121"/>
    </location>
    <ligand>
        <name>ATP</name>
        <dbReference type="ChEBI" id="CHEBI:30616"/>
    </ligand>
</feature>
<dbReference type="InterPro" id="IPR003846">
    <property type="entry name" value="SelO"/>
</dbReference>
<feature type="binding site" evidence="8">
    <location>
        <position position="87"/>
    </location>
    <ligand>
        <name>ATP</name>
        <dbReference type="ChEBI" id="CHEBI:30616"/>
    </ligand>
</feature>
<evidence type="ECO:0000256" key="3">
    <source>
        <dbReference type="ARBA" id="ARBA00022695"/>
    </source>
</evidence>
<sequence>MTTMPPLHQSYAAAVPELSAPWRAEAMPRPRLLLLHEELAAELGLDAALLRSSEGIRLLTGASDLPTTAQAYGGHQFGAPNPQLGDGRALLLGDLVDVAGRRRDLHLKGSGRTPFSRAGDGRAPLGPMLRELVIGEALHANGVPSTRALAVLVTGERIRRQAAEPEQGAILVRVAASHLRVGTVQHAAWTQEPEVLAALVRYAIGRHHPSAAEAPVPALGLLEAVMTAQAELVARWMLLGFVHGVMNTDNMTLSGESIDFGPCAFLDAHDPGAVFSSIDRGGRYAYRNQPGIALWNLGRFAEALLPLIDERPDAAVDAATEVLERFEGEYRRAWASGMRAKLGIPEGAGADAEVIDLGADLLDLLAAERVDHTGFFRALAEGRAAAMLDRPAPVDVAAGLGLRAAEDPEADPPAGSRPGAACAGRLASWERRRRALAGVPATPGRSDAERASLALMARTNPVYIPRNHALDAALQAAEDGDLGPVRRLLDAVRSPAARRPGLEDLELPAPDASPFITFCGT</sequence>
<feature type="active site" description="Proton acceptor" evidence="8">
    <location>
        <position position="249"/>
    </location>
</feature>
<keyword evidence="2 8" id="KW-0808">Transferase</keyword>
<comment type="catalytic activity">
    <reaction evidence="8">
        <text>L-seryl-[protein] + UTP = O-(5'-uridylyl)-L-seryl-[protein] + diphosphate</text>
        <dbReference type="Rhea" id="RHEA:64604"/>
        <dbReference type="Rhea" id="RHEA-COMP:9863"/>
        <dbReference type="Rhea" id="RHEA-COMP:16635"/>
        <dbReference type="ChEBI" id="CHEBI:29999"/>
        <dbReference type="ChEBI" id="CHEBI:33019"/>
        <dbReference type="ChEBI" id="CHEBI:46398"/>
        <dbReference type="ChEBI" id="CHEBI:156051"/>
    </reaction>
</comment>